<sequence length="166" mass="18383">MMFEYAVMRGTSSSKSTSKSISLDGARRMALKHIEAFVITFMDPQVFVAAAVSSTFTMLAQVTERARIQEAGHLRLEMSNGPAINGQSVSKSIWPEMKKKEKEKEKKKFTLSSGRHAIHHASLMQNGGEARVLRSAAAAANMPREARIFAKIILRNLEHHLAESSI</sequence>
<dbReference type="PANTHER" id="PTHR46976:SF1">
    <property type="entry name" value="PROTEIN ARABIDILLO 1"/>
    <property type="match status" value="1"/>
</dbReference>
<proteinExistence type="predicted"/>
<dbReference type="AlphaFoldDB" id="A0A816ID48"/>
<reference evidence="1" key="1">
    <citation type="submission" date="2021-01" db="EMBL/GenBank/DDBJ databases">
        <authorList>
            <consortium name="Genoscope - CEA"/>
            <person name="William W."/>
        </authorList>
    </citation>
    <scope>NUCLEOTIDE SEQUENCE</scope>
</reference>
<dbReference type="Gramene" id="CDX95622">
    <property type="protein sequence ID" value="CDX95622"/>
    <property type="gene ID" value="GSBRNA2T00101495001"/>
</dbReference>
<dbReference type="OMA" id="NMPREAR"/>
<evidence type="ECO:0000313" key="1">
    <source>
        <dbReference type="EMBL" id="CAF1701330.1"/>
    </source>
</evidence>
<gene>
    <name evidence="1" type="ORF">DARMORV10_C03P29750.1</name>
</gene>
<organism evidence="1">
    <name type="scientific">Brassica napus</name>
    <name type="common">Rape</name>
    <dbReference type="NCBI Taxonomy" id="3708"/>
    <lineage>
        <taxon>Eukaryota</taxon>
        <taxon>Viridiplantae</taxon>
        <taxon>Streptophyta</taxon>
        <taxon>Embryophyta</taxon>
        <taxon>Tracheophyta</taxon>
        <taxon>Spermatophyta</taxon>
        <taxon>Magnoliopsida</taxon>
        <taxon>eudicotyledons</taxon>
        <taxon>Gunneridae</taxon>
        <taxon>Pentapetalae</taxon>
        <taxon>rosids</taxon>
        <taxon>malvids</taxon>
        <taxon>Brassicales</taxon>
        <taxon>Brassicaceae</taxon>
        <taxon>Brassiceae</taxon>
        <taxon>Brassica</taxon>
    </lineage>
</organism>
<name>A0A816ID48_BRANA</name>
<protein>
    <submittedName>
        <fullName evidence="1">(rape) hypothetical protein</fullName>
    </submittedName>
</protein>
<accession>A0A816ID48</accession>
<dbReference type="Proteomes" id="UP001295469">
    <property type="component" value="Chromosome C03"/>
</dbReference>
<dbReference type="PANTHER" id="PTHR46976">
    <property type="entry name" value="PROTEIN ARABIDILLO 1"/>
    <property type="match status" value="1"/>
</dbReference>
<dbReference type="EMBL" id="HG994367">
    <property type="protein sequence ID" value="CAF1701330.1"/>
    <property type="molecule type" value="Genomic_DNA"/>
</dbReference>